<dbReference type="SUPFAM" id="SSF51556">
    <property type="entry name" value="Metallo-dependent hydrolases"/>
    <property type="match status" value="1"/>
</dbReference>
<organism evidence="3 4">
    <name type="scientific">Carboxydichorda subterranea</name>
    <dbReference type="NCBI Taxonomy" id="3109565"/>
    <lineage>
        <taxon>Bacteria</taxon>
        <taxon>Bacillati</taxon>
        <taxon>Bacillota</taxon>
        <taxon>Limnochordia</taxon>
        <taxon>Limnochordales</taxon>
        <taxon>Geochordaceae</taxon>
        <taxon>Carboxydichorda</taxon>
    </lineage>
</organism>
<dbReference type="PANTHER" id="PTHR11647">
    <property type="entry name" value="HYDRANTOINASE/DIHYDROPYRIMIDINASE FAMILY MEMBER"/>
    <property type="match status" value="1"/>
</dbReference>
<dbReference type="InterPro" id="IPR050378">
    <property type="entry name" value="Metallo-dep_Hydrolases_sf"/>
</dbReference>
<keyword evidence="1" id="KW-0479">Metal-binding</keyword>
<evidence type="ECO:0000313" key="3">
    <source>
        <dbReference type="EMBL" id="WRP17929.1"/>
    </source>
</evidence>
<keyword evidence="1 3" id="KW-0378">Hydrolase</keyword>
<dbReference type="NCBIfam" id="TIGR01975">
    <property type="entry name" value="isoAsp_dipep"/>
    <property type="match status" value="1"/>
</dbReference>
<dbReference type="EMBL" id="CP141615">
    <property type="protein sequence ID" value="WRP17929.1"/>
    <property type="molecule type" value="Genomic_DNA"/>
</dbReference>
<comment type="PTM">
    <text evidence="1">Carboxylation allows a single lysine to coordinate two zinc ions.</text>
</comment>
<dbReference type="EC" id="3.4.19.-" evidence="1"/>
<dbReference type="Pfam" id="PF01979">
    <property type="entry name" value="Amidohydro_1"/>
    <property type="match status" value="1"/>
</dbReference>
<comment type="similarity">
    <text evidence="1">Belongs to the peptidase M38 family.</text>
</comment>
<evidence type="ECO:0000256" key="1">
    <source>
        <dbReference type="PIRNR" id="PIRNR001238"/>
    </source>
</evidence>
<keyword evidence="1" id="KW-0645">Protease</keyword>
<keyword evidence="4" id="KW-1185">Reference proteome</keyword>
<comment type="subcellular location">
    <subcellularLocation>
        <location evidence="1">Cytoplasm</location>
    </subcellularLocation>
</comment>
<comment type="function">
    <text evidence="1">Catalyzes the hydrolytic cleavage of a subset of L-isoaspartyl (L-beta-aspartyl) dipeptides. Used to degrade proteins damaged by L-isoaspartyl residues formation.</text>
</comment>
<dbReference type="Gene3D" id="3.20.20.140">
    <property type="entry name" value="Metal-dependent hydrolases"/>
    <property type="match status" value="1"/>
</dbReference>
<evidence type="ECO:0000313" key="4">
    <source>
        <dbReference type="Proteomes" id="UP001332192"/>
    </source>
</evidence>
<proteinExistence type="inferred from homology"/>
<keyword evidence="1" id="KW-0862">Zinc</keyword>
<evidence type="ECO:0000259" key="2">
    <source>
        <dbReference type="Pfam" id="PF01979"/>
    </source>
</evidence>
<dbReference type="InterPro" id="IPR011059">
    <property type="entry name" value="Metal-dep_hydrolase_composite"/>
</dbReference>
<comment type="cofactor">
    <cofactor evidence="1">
        <name>Zn(2+)</name>
        <dbReference type="ChEBI" id="CHEBI:29105"/>
    </cofactor>
    <text evidence="1">Binds 2 Zn(2+) ions per subunit.</text>
</comment>
<dbReference type="SUPFAM" id="SSF51338">
    <property type="entry name" value="Composite domain of metallo-dependent hydrolases"/>
    <property type="match status" value="1"/>
</dbReference>
<name>A0ABZ1BYX4_9FIRM</name>
<dbReference type="Proteomes" id="UP001332192">
    <property type="component" value="Chromosome"/>
</dbReference>
<dbReference type="Gene3D" id="2.30.40.10">
    <property type="entry name" value="Urease, subunit C, domain 1"/>
    <property type="match status" value="1"/>
</dbReference>
<sequence>MPARRSTGDPSSLLTLVRCRRVWGPAPTGADTLLLAGGKVAFVGRDLRPPEGWPVTVVEEVDADAVPGFIDGHVHLTGGGGEGGFATRCPEMTLEQITAAGVTTVVGLLGTDDVTRHPDSLLAKVRALGAQGISAYMYVGAYAVPPVTLTGSVKRDLVLIDEVVGVGEIAISDHRSSQPTMEELKRLVALARVGGMLSGKRGIVHFHVGDGKEGLRPLLRIAEETEIPISQMVPTHVNRNGRLLDQAVTYALRGGTVDVTAFEFPSGESVSAPEAILYMVGKGVPWSRITLSSDSNGSLPEFDPSGRLVGMRVASIDALFADWKRLASSPGVSLEDALGVVGANVARVLGLEGKGGIAPGMDADFLLLNPDRTIRQVWARGRPLRGDLPPAATASQSAARVR</sequence>
<dbReference type="InterPro" id="IPR010229">
    <property type="entry name" value="Pept_M38_dipep"/>
</dbReference>
<protein>
    <recommendedName>
        <fullName evidence="1">Isoaspartyl dipeptidase</fullName>
        <ecNumber evidence="1">3.4.19.-</ecNumber>
    </recommendedName>
</protein>
<dbReference type="RefSeq" id="WP_324717200.1">
    <property type="nucleotide sequence ID" value="NZ_CP141615.1"/>
</dbReference>
<dbReference type="GO" id="GO:0008798">
    <property type="term" value="F:beta-aspartyl-peptidase activity"/>
    <property type="evidence" value="ECO:0007669"/>
    <property type="project" value="UniProtKB-EC"/>
</dbReference>
<gene>
    <name evidence="3" type="primary">iadA</name>
    <name evidence="3" type="ORF">U7230_02645</name>
</gene>
<dbReference type="PANTHER" id="PTHR11647:SF1">
    <property type="entry name" value="COLLAPSIN RESPONSE MEDIATOR PROTEIN"/>
    <property type="match status" value="1"/>
</dbReference>
<accession>A0ABZ1BYX4</accession>
<dbReference type="InterPro" id="IPR032466">
    <property type="entry name" value="Metal_Hydrolase"/>
</dbReference>
<reference evidence="3 4" key="1">
    <citation type="journal article" date="2024" name="Front. Microbiol.">
        <title>Novel thermophilic genera Geochorda gen. nov. and Carboxydochorda gen. nov. from the deep terrestrial subsurface reveal the ecophysiological diversity in the class Limnochordia.</title>
        <authorList>
            <person name="Karnachuk O.V."/>
            <person name="Lukina A.P."/>
            <person name="Avakyan M.R."/>
            <person name="Kadnikov V.V."/>
            <person name="Begmatov S."/>
            <person name="Beletsky A.V."/>
            <person name="Vlasova K.G."/>
            <person name="Novikov A.A."/>
            <person name="Shcherbakova V.A."/>
            <person name="Mardanov A.V."/>
            <person name="Ravin N.V."/>
        </authorList>
    </citation>
    <scope>NUCLEOTIDE SEQUENCE [LARGE SCALE GENOMIC DNA]</scope>
    <source>
        <strain evidence="3 4">L945</strain>
    </source>
</reference>
<dbReference type="PIRSF" id="PIRSF001238">
    <property type="entry name" value="IadA"/>
    <property type="match status" value="1"/>
</dbReference>
<keyword evidence="1" id="KW-0482">Metalloprotease</keyword>
<feature type="domain" description="Amidohydrolase-related" evidence="2">
    <location>
        <begin position="66"/>
        <end position="382"/>
    </location>
</feature>
<dbReference type="InterPro" id="IPR006680">
    <property type="entry name" value="Amidohydro-rel"/>
</dbReference>